<organism evidence="8 9">
    <name type="scientific">Paraphaeosphaeria sporulosa</name>
    <dbReference type="NCBI Taxonomy" id="1460663"/>
    <lineage>
        <taxon>Eukaryota</taxon>
        <taxon>Fungi</taxon>
        <taxon>Dikarya</taxon>
        <taxon>Ascomycota</taxon>
        <taxon>Pezizomycotina</taxon>
        <taxon>Dothideomycetes</taxon>
        <taxon>Pleosporomycetidae</taxon>
        <taxon>Pleosporales</taxon>
        <taxon>Massarineae</taxon>
        <taxon>Didymosphaeriaceae</taxon>
        <taxon>Paraphaeosphaeria</taxon>
    </lineage>
</organism>
<dbReference type="PANTHER" id="PTHR40626">
    <property type="entry name" value="MIP31509P"/>
    <property type="match status" value="1"/>
</dbReference>
<keyword evidence="9" id="KW-1185">Reference proteome</keyword>
<dbReference type="AlphaFoldDB" id="A0A177C4Z0"/>
<dbReference type="InterPro" id="IPR007219">
    <property type="entry name" value="XnlR_reg_dom"/>
</dbReference>
<evidence type="ECO:0000313" key="9">
    <source>
        <dbReference type="Proteomes" id="UP000077069"/>
    </source>
</evidence>
<proteinExistence type="predicted"/>
<feature type="domain" description="Zn(2)-C6 fungal-type" evidence="7">
    <location>
        <begin position="70"/>
        <end position="99"/>
    </location>
</feature>
<dbReference type="GO" id="GO:0006351">
    <property type="term" value="P:DNA-templated transcription"/>
    <property type="evidence" value="ECO:0007669"/>
    <property type="project" value="InterPro"/>
</dbReference>
<dbReference type="Proteomes" id="UP000077069">
    <property type="component" value="Unassembled WGS sequence"/>
</dbReference>
<keyword evidence="6" id="KW-0539">Nucleus</keyword>
<evidence type="ECO:0000256" key="6">
    <source>
        <dbReference type="ARBA" id="ARBA00023242"/>
    </source>
</evidence>
<dbReference type="InParanoid" id="A0A177C4Z0"/>
<protein>
    <recommendedName>
        <fullName evidence="7">Zn(2)-C6 fungal-type domain-containing protein</fullName>
    </recommendedName>
</protein>
<dbReference type="Pfam" id="PF04082">
    <property type="entry name" value="Fungal_trans"/>
    <property type="match status" value="1"/>
</dbReference>
<dbReference type="GO" id="GO:0000785">
    <property type="term" value="C:chromatin"/>
    <property type="evidence" value="ECO:0007669"/>
    <property type="project" value="TreeGrafter"/>
</dbReference>
<evidence type="ECO:0000256" key="1">
    <source>
        <dbReference type="ARBA" id="ARBA00004123"/>
    </source>
</evidence>
<keyword evidence="3" id="KW-0677">Repeat</keyword>
<dbReference type="RefSeq" id="XP_018032203.1">
    <property type="nucleotide sequence ID" value="XM_018180438.1"/>
</dbReference>
<dbReference type="PANTHER" id="PTHR40626:SF1">
    <property type="entry name" value="TRANSCRIPTION FACTOR WITH C2H2 AND ZN(2)-CYS(6) DNA BINDING DOMAIN (EUROFUNG)"/>
    <property type="match status" value="1"/>
</dbReference>
<dbReference type="CDD" id="cd12148">
    <property type="entry name" value="fungal_TF_MHR"/>
    <property type="match status" value="1"/>
</dbReference>
<dbReference type="OrthoDB" id="3945418at2759"/>
<evidence type="ECO:0000313" key="8">
    <source>
        <dbReference type="EMBL" id="OAG01838.1"/>
    </source>
</evidence>
<dbReference type="GeneID" id="28763924"/>
<dbReference type="InterPro" id="IPR001138">
    <property type="entry name" value="Zn2Cys6_DnaBD"/>
</dbReference>
<evidence type="ECO:0000256" key="3">
    <source>
        <dbReference type="ARBA" id="ARBA00022737"/>
    </source>
</evidence>
<keyword evidence="5" id="KW-0862">Zinc</keyword>
<dbReference type="Gene3D" id="4.10.240.10">
    <property type="entry name" value="Zn(2)-C6 fungal-type DNA-binding domain"/>
    <property type="match status" value="1"/>
</dbReference>
<dbReference type="GO" id="GO:0000978">
    <property type="term" value="F:RNA polymerase II cis-regulatory region sequence-specific DNA binding"/>
    <property type="evidence" value="ECO:0007669"/>
    <property type="project" value="InterPro"/>
</dbReference>
<dbReference type="SUPFAM" id="SSF57701">
    <property type="entry name" value="Zn2/Cys6 DNA-binding domain"/>
    <property type="match status" value="1"/>
</dbReference>
<dbReference type="CDD" id="cd00067">
    <property type="entry name" value="GAL4"/>
    <property type="match status" value="1"/>
</dbReference>
<evidence type="ECO:0000256" key="5">
    <source>
        <dbReference type="ARBA" id="ARBA00022833"/>
    </source>
</evidence>
<gene>
    <name evidence="8" type="ORF">CC84DRAFT_1179852</name>
</gene>
<dbReference type="Pfam" id="PF00172">
    <property type="entry name" value="Zn_clus"/>
    <property type="match status" value="1"/>
</dbReference>
<reference evidence="8 9" key="1">
    <citation type="submission" date="2016-05" db="EMBL/GenBank/DDBJ databases">
        <title>Comparative analysis of secretome profiles of manganese(II)-oxidizing ascomycete fungi.</title>
        <authorList>
            <consortium name="DOE Joint Genome Institute"/>
            <person name="Zeiner C.A."/>
            <person name="Purvine S.O."/>
            <person name="Zink E.M."/>
            <person name="Wu S."/>
            <person name="Pasa-Tolic L."/>
            <person name="Chaput D.L."/>
            <person name="Haridas S."/>
            <person name="Grigoriev I.V."/>
            <person name="Santelli C.M."/>
            <person name="Hansel C.M."/>
        </authorList>
    </citation>
    <scope>NUCLEOTIDE SEQUENCE [LARGE SCALE GENOMIC DNA]</scope>
    <source>
        <strain evidence="8 9">AP3s5-JAC2a</strain>
    </source>
</reference>
<dbReference type="SMART" id="SM00066">
    <property type="entry name" value="GAL4"/>
    <property type="match status" value="1"/>
</dbReference>
<dbReference type="GO" id="GO:0008270">
    <property type="term" value="F:zinc ion binding"/>
    <property type="evidence" value="ECO:0007669"/>
    <property type="project" value="UniProtKB-KW"/>
</dbReference>
<accession>A0A177C4Z0</accession>
<keyword evidence="2" id="KW-0479">Metal-binding</keyword>
<dbReference type="STRING" id="1460663.A0A177C4Z0"/>
<keyword evidence="4" id="KW-0863">Zinc-finger</keyword>
<dbReference type="InterPro" id="IPR036864">
    <property type="entry name" value="Zn2-C6_fun-type_DNA-bd_sf"/>
</dbReference>
<evidence type="ECO:0000256" key="2">
    <source>
        <dbReference type="ARBA" id="ARBA00022723"/>
    </source>
</evidence>
<comment type="subcellular location">
    <subcellularLocation>
        <location evidence="1">Nucleus</location>
    </subcellularLocation>
</comment>
<evidence type="ECO:0000256" key="4">
    <source>
        <dbReference type="ARBA" id="ARBA00022771"/>
    </source>
</evidence>
<dbReference type="PROSITE" id="PS50048">
    <property type="entry name" value="ZN2_CY6_FUNGAL_2"/>
    <property type="match status" value="1"/>
</dbReference>
<dbReference type="GO" id="GO:0000981">
    <property type="term" value="F:DNA-binding transcription factor activity, RNA polymerase II-specific"/>
    <property type="evidence" value="ECO:0007669"/>
    <property type="project" value="InterPro"/>
</dbReference>
<evidence type="ECO:0000259" key="7">
    <source>
        <dbReference type="PROSITE" id="PS50048"/>
    </source>
</evidence>
<name>A0A177C4Z0_9PLEO</name>
<dbReference type="GO" id="GO:0005634">
    <property type="term" value="C:nucleus"/>
    <property type="evidence" value="ECO:0007669"/>
    <property type="project" value="UniProtKB-SubCell"/>
</dbReference>
<sequence>MSAVVSKLAYGATHQILIVNLDSRDPSSHCPFCERGFLRHDALRRHFKTCSKKGENDLEPSLQRGRRRHACIHCQLKKVQCDGKEPCGRCSLSQAKCSYVRGSPGAVTTVLDRTPNHEGRVSKACADQSRFPLPFLLSYTDPRFESITYAFAASGALVETVFNEEDDPMYDIYDEPSKVNSRMRSDGLSIQSRVDEIIQTLAFQHQLSTGATDTSYDQFPVDAASQVFTPHILLRYVSAYFQYFHPHFAFIHRPTFDIQHASLPLLVAVALAGSAHSPPTDDALSAPCLYSVAEEYIFRCLQGVVYTGAKVDEVVIQTIQAAVLINALLYSSTDRAIARRGLFHRFPALSTAVRSLGLVRSKRAMPLQSMSWEQFVADESKIRTAAAVFFSGGVSTITFNNAVQLPVSEMAGDLPCADALFEASSPGKFAQLVTNSACDTRQSLSLKEWISLYLQDTWPGYEHAMSMSIDPKVLTTHIVALHSIIYAARTSLLASSSYTALLRATNRWKELYDVVYAHSNISETQLVGFVKYSVELWWLARKLLELAHTGKDKSRYLAGTPTDSRRDLRNFVERYGSEL</sequence>
<dbReference type="InterPro" id="IPR051059">
    <property type="entry name" value="VerF-like"/>
</dbReference>
<dbReference type="EMBL" id="KV441557">
    <property type="protein sequence ID" value="OAG01838.1"/>
    <property type="molecule type" value="Genomic_DNA"/>
</dbReference>